<organism evidence="1 2">
    <name type="scientific">Achlya hypogyna</name>
    <name type="common">Oomycete</name>
    <name type="synonym">Protoachlya hypogyna</name>
    <dbReference type="NCBI Taxonomy" id="1202772"/>
    <lineage>
        <taxon>Eukaryota</taxon>
        <taxon>Sar</taxon>
        <taxon>Stramenopiles</taxon>
        <taxon>Oomycota</taxon>
        <taxon>Saprolegniomycetes</taxon>
        <taxon>Saprolegniales</taxon>
        <taxon>Achlyaceae</taxon>
        <taxon>Achlya</taxon>
    </lineage>
</organism>
<gene>
    <name evidence="1" type="ORF">ACHHYP_06677</name>
</gene>
<evidence type="ECO:0000313" key="2">
    <source>
        <dbReference type="Proteomes" id="UP000243579"/>
    </source>
</evidence>
<protein>
    <submittedName>
        <fullName evidence="1">Uncharacterized protein</fullName>
    </submittedName>
</protein>
<dbReference type="Proteomes" id="UP000243579">
    <property type="component" value="Unassembled WGS sequence"/>
</dbReference>
<keyword evidence="2" id="KW-1185">Reference proteome</keyword>
<accession>A0A1V9YSK5</accession>
<proteinExistence type="predicted"/>
<dbReference type="AlphaFoldDB" id="A0A1V9YSK5"/>
<name>A0A1V9YSK5_ACHHY</name>
<evidence type="ECO:0000313" key="1">
    <source>
        <dbReference type="EMBL" id="OQR88706.1"/>
    </source>
</evidence>
<reference evidence="1 2" key="1">
    <citation type="journal article" date="2014" name="Genome Biol. Evol.">
        <title>The secreted proteins of Achlya hypogyna and Thraustotheca clavata identify the ancestral oomycete secretome and reveal gene acquisitions by horizontal gene transfer.</title>
        <authorList>
            <person name="Misner I."/>
            <person name="Blouin N."/>
            <person name="Leonard G."/>
            <person name="Richards T.A."/>
            <person name="Lane C.E."/>
        </authorList>
    </citation>
    <scope>NUCLEOTIDE SEQUENCE [LARGE SCALE GENOMIC DNA]</scope>
    <source>
        <strain evidence="1 2">ATCC 48635</strain>
    </source>
</reference>
<comment type="caution">
    <text evidence="1">The sequence shown here is derived from an EMBL/GenBank/DDBJ whole genome shotgun (WGS) entry which is preliminary data.</text>
</comment>
<dbReference type="EMBL" id="JNBR01001126">
    <property type="protein sequence ID" value="OQR88706.1"/>
    <property type="molecule type" value="Genomic_DNA"/>
</dbReference>
<sequence>MSGVVPATTKRLFSSQDMALLVLEAKLHCRLCETYGTVAALDEYVERTGWTYVSTSSVWLIGYVVVADEYLVDIDDVPLLVLNALLGWTSFRVYACPIQEATISADKIRVRPESLSLSRLLQVTLLDLR</sequence>